<dbReference type="Gene3D" id="1.10.3210.10">
    <property type="entry name" value="Hypothetical protein af1432"/>
    <property type="match status" value="1"/>
</dbReference>
<dbReference type="Proteomes" id="UP000324241">
    <property type="component" value="Unassembled WGS sequence"/>
</dbReference>
<organism evidence="3 4">
    <name type="scientific">Aspergillus tanneri</name>
    <dbReference type="NCBI Taxonomy" id="1220188"/>
    <lineage>
        <taxon>Eukaryota</taxon>
        <taxon>Fungi</taxon>
        <taxon>Dikarya</taxon>
        <taxon>Ascomycota</taxon>
        <taxon>Pezizomycotina</taxon>
        <taxon>Eurotiomycetes</taxon>
        <taxon>Eurotiomycetidae</taxon>
        <taxon>Eurotiales</taxon>
        <taxon>Aspergillaceae</taxon>
        <taxon>Aspergillus</taxon>
        <taxon>Aspergillus subgen. Circumdati</taxon>
    </lineage>
</organism>
<feature type="domain" description="HD/PDEase" evidence="1">
    <location>
        <begin position="62"/>
        <end position="175"/>
    </location>
</feature>
<dbReference type="STRING" id="1220188.A0A4S3JQC7"/>
<dbReference type="VEuPathDB" id="FungiDB:EYZ11_003481"/>
<evidence type="ECO:0000313" key="5">
    <source>
        <dbReference type="Proteomes" id="UP000324241"/>
    </source>
</evidence>
<dbReference type="PANTHER" id="PTHR11373:SF4">
    <property type="entry name" value="DEOXYNUCLEOSIDE TRIPHOSPHATE TRIPHOSPHOHYDROLASE SAMHD1"/>
    <property type="match status" value="1"/>
</dbReference>
<name>A0A4S3JQC7_9EURO</name>
<dbReference type="CDD" id="cd00077">
    <property type="entry name" value="HDc"/>
    <property type="match status" value="1"/>
</dbReference>
<dbReference type="SUPFAM" id="SSF109604">
    <property type="entry name" value="HD-domain/PDEase-like"/>
    <property type="match status" value="1"/>
</dbReference>
<dbReference type="PANTHER" id="PTHR11373">
    <property type="entry name" value="DEOXYNUCLEOSIDE TRIPHOSPHATE TRIPHOSPHOHYDROLASE"/>
    <property type="match status" value="1"/>
</dbReference>
<gene>
    <name evidence="2" type="ORF">ATNIH1004_007035</name>
    <name evidence="3" type="ORF">EYZ11_003481</name>
</gene>
<evidence type="ECO:0000313" key="4">
    <source>
        <dbReference type="Proteomes" id="UP000308092"/>
    </source>
</evidence>
<dbReference type="SMART" id="SM00471">
    <property type="entry name" value="HDc"/>
    <property type="match status" value="1"/>
</dbReference>
<dbReference type="EMBL" id="SOSA01000089">
    <property type="protein sequence ID" value="THC97038.1"/>
    <property type="molecule type" value="Genomic_DNA"/>
</dbReference>
<keyword evidence="4" id="KW-1185">Reference proteome</keyword>
<dbReference type="InterPro" id="IPR050135">
    <property type="entry name" value="dGTPase-like"/>
</dbReference>
<dbReference type="GeneID" id="54329737"/>
<dbReference type="InterPro" id="IPR006674">
    <property type="entry name" value="HD_domain"/>
</dbReference>
<dbReference type="RefSeq" id="XP_033424977.1">
    <property type="nucleotide sequence ID" value="XM_033571662.1"/>
</dbReference>
<dbReference type="GO" id="GO:0008832">
    <property type="term" value="F:dGTPase activity"/>
    <property type="evidence" value="ECO:0007669"/>
    <property type="project" value="TreeGrafter"/>
</dbReference>
<dbReference type="GO" id="GO:0005634">
    <property type="term" value="C:nucleus"/>
    <property type="evidence" value="ECO:0007669"/>
    <property type="project" value="TreeGrafter"/>
</dbReference>
<evidence type="ECO:0000313" key="2">
    <source>
        <dbReference type="EMBL" id="KAA8645616.1"/>
    </source>
</evidence>
<dbReference type="InterPro" id="IPR003607">
    <property type="entry name" value="HD/PDEase_dom"/>
</dbReference>
<evidence type="ECO:0000313" key="3">
    <source>
        <dbReference type="EMBL" id="THC97038.1"/>
    </source>
</evidence>
<dbReference type="Proteomes" id="UP000308092">
    <property type="component" value="Unassembled WGS sequence"/>
</dbReference>
<sequence>MKTGYLQTIEIPSENEIIIKDQIYGDHRITEPVLIELLQCPELTRLRGVCQHGITGLLGLSPTETRYEHSVGAFLLVRKVGGSLEEQVAGLLHDISHTTLSHVMDWALSKPGESFHEVHKERYIRTTQLPQILTRHGIDLDVFNEELYPLVERPSPRLCADRLDYALRDTLIFGKLSLVEVRGVFDSLTAFPSENSPDRLLTLSDPKLALSLARAYIAVDREVWCNEAHVDMYRQTGQLIGDMVRRGVIEEEVVWKLSDQDFWQLLRSKADQKGREVMDRLESGVSSDKDLRLPRAAKIRTIDPDIFFTDICPLPLSAVFPEWASERQEYISSRQALLE</sequence>
<dbReference type="GO" id="GO:0006203">
    <property type="term" value="P:dGTP catabolic process"/>
    <property type="evidence" value="ECO:0007669"/>
    <property type="project" value="TreeGrafter"/>
</dbReference>
<dbReference type="OrthoDB" id="9991235at2759"/>
<reference evidence="2 5" key="2">
    <citation type="submission" date="2019-08" db="EMBL/GenBank/DDBJ databases">
        <title>The genome sequence of a newly discovered highly antifungal drug resistant Aspergillus species, Aspergillus tanneri NIH 1004.</title>
        <authorList>
            <person name="Mounaud S."/>
            <person name="Singh I."/>
            <person name="Joardar V."/>
            <person name="Pakala S."/>
            <person name="Pakala S."/>
            <person name="Venepally P."/>
            <person name="Chung J.K."/>
            <person name="Losada L."/>
            <person name="Nierman W.C."/>
        </authorList>
    </citation>
    <scope>NUCLEOTIDE SEQUENCE [LARGE SCALE GENOMIC DNA]</scope>
    <source>
        <strain evidence="2 5">NIH1004</strain>
    </source>
</reference>
<accession>A0A4S3JQC7</accession>
<protein>
    <recommendedName>
        <fullName evidence="1">HD/PDEase domain-containing protein</fullName>
    </recommendedName>
</protein>
<reference evidence="3 4" key="1">
    <citation type="submission" date="2019-03" db="EMBL/GenBank/DDBJ databases">
        <title>The genome sequence of a newly discovered highly antifungal drug resistant Aspergillus species, Aspergillus tanneri NIH 1004.</title>
        <authorList>
            <person name="Mounaud S."/>
            <person name="Singh I."/>
            <person name="Joardar V."/>
            <person name="Pakala S."/>
            <person name="Pakala S."/>
            <person name="Venepally P."/>
            <person name="Hoover J."/>
            <person name="Nierman W."/>
            <person name="Chung J."/>
            <person name="Losada L."/>
        </authorList>
    </citation>
    <scope>NUCLEOTIDE SEQUENCE [LARGE SCALE GENOMIC DNA]</scope>
    <source>
        <strain evidence="3 4">NIH1004</strain>
    </source>
</reference>
<proteinExistence type="predicted"/>
<comment type="caution">
    <text evidence="3">The sequence shown here is derived from an EMBL/GenBank/DDBJ whole genome shotgun (WGS) entry which is preliminary data.</text>
</comment>
<dbReference type="EMBL" id="QUQM01000007">
    <property type="protein sequence ID" value="KAA8645616.1"/>
    <property type="molecule type" value="Genomic_DNA"/>
</dbReference>
<dbReference type="Pfam" id="PF01966">
    <property type="entry name" value="HD"/>
    <property type="match status" value="1"/>
</dbReference>
<dbReference type="AlphaFoldDB" id="A0A4S3JQC7"/>
<evidence type="ECO:0000259" key="1">
    <source>
        <dbReference type="SMART" id="SM00471"/>
    </source>
</evidence>